<dbReference type="SUPFAM" id="SSF88688">
    <property type="entry name" value="Families 57/38 glycoside transferase middle domain"/>
    <property type="match status" value="1"/>
</dbReference>
<comment type="caution">
    <text evidence="2">The sequence shown here is derived from an EMBL/GenBank/DDBJ whole genome shotgun (WGS) entry which is preliminary data.</text>
</comment>
<dbReference type="InterPro" id="IPR037090">
    <property type="entry name" value="57_glycoside_trans_central"/>
</dbReference>
<gene>
    <name evidence="2" type="ORF">SDC9_139858</name>
</gene>
<dbReference type="PANTHER" id="PTHR41695">
    <property type="entry name" value="1,4-ALPHA-GLUCAN BRANCHING ENZYME RV3031-RELATED"/>
    <property type="match status" value="1"/>
</dbReference>
<evidence type="ECO:0000259" key="1">
    <source>
        <dbReference type="Pfam" id="PF09210"/>
    </source>
</evidence>
<dbReference type="InterPro" id="IPR015293">
    <property type="entry name" value="BE_C"/>
</dbReference>
<feature type="domain" description="1,4-alpha-glucan branching enzyme C-terminal" evidence="1">
    <location>
        <begin position="1"/>
        <end position="72"/>
    </location>
</feature>
<dbReference type="InterPro" id="IPR040042">
    <property type="entry name" value="Branching_enz_MT3115-like"/>
</dbReference>
<dbReference type="GO" id="GO:0003844">
    <property type="term" value="F:1,4-alpha-glucan branching enzyme activity"/>
    <property type="evidence" value="ECO:0007669"/>
    <property type="project" value="InterPro"/>
</dbReference>
<proteinExistence type="predicted"/>
<dbReference type="AlphaFoldDB" id="A0A645DWL4"/>
<dbReference type="PANTHER" id="PTHR41695:SF1">
    <property type="entry name" value="1,4-ALPHA-GLUCAN BRANCHING ENZYME TK1436"/>
    <property type="match status" value="1"/>
</dbReference>
<dbReference type="EMBL" id="VSSQ01039625">
    <property type="protein sequence ID" value="MPM92722.1"/>
    <property type="molecule type" value="Genomic_DNA"/>
</dbReference>
<organism evidence="2">
    <name type="scientific">bioreactor metagenome</name>
    <dbReference type="NCBI Taxonomy" id="1076179"/>
    <lineage>
        <taxon>unclassified sequences</taxon>
        <taxon>metagenomes</taxon>
        <taxon>ecological metagenomes</taxon>
    </lineage>
</organism>
<evidence type="ECO:0000313" key="2">
    <source>
        <dbReference type="EMBL" id="MPM92722.1"/>
    </source>
</evidence>
<dbReference type="GO" id="GO:0030979">
    <property type="term" value="P:alpha-glucan biosynthetic process"/>
    <property type="evidence" value="ECO:0007669"/>
    <property type="project" value="InterPro"/>
</dbReference>
<name>A0A645DWL4_9ZZZZ</name>
<dbReference type="Gene3D" id="1.20.1430.10">
    <property type="entry name" value="Families 57/38 glycoside transferase, middle domain"/>
    <property type="match status" value="1"/>
</dbReference>
<dbReference type="Pfam" id="PF09210">
    <property type="entry name" value="BE_C"/>
    <property type="match status" value="1"/>
</dbReference>
<accession>A0A645DWL4</accession>
<protein>
    <recommendedName>
        <fullName evidence="1">1,4-alpha-glucan branching enzyme C-terminal domain-containing protein</fullName>
    </recommendedName>
</protein>
<reference evidence="2" key="1">
    <citation type="submission" date="2019-08" db="EMBL/GenBank/DDBJ databases">
        <authorList>
            <person name="Kucharzyk K."/>
            <person name="Murdoch R.W."/>
            <person name="Higgins S."/>
            <person name="Loffler F."/>
        </authorList>
    </citation>
    <scope>NUCLEOTIDE SEQUENCE</scope>
</reference>
<dbReference type="GO" id="GO:0005576">
    <property type="term" value="C:extracellular region"/>
    <property type="evidence" value="ECO:0007669"/>
    <property type="project" value="TreeGrafter"/>
</dbReference>
<sequence>MARELLLAQSSDWAFIMTTGTTVEYAVSRTKNHIKRFFDLKSMLEADTVDENLLKYMEWIDKIFEDIDFTVYSKD</sequence>
<dbReference type="InterPro" id="IPR028995">
    <property type="entry name" value="Glyco_hydro_57/38_cen_sf"/>
</dbReference>